<dbReference type="EMBL" id="CM034393">
    <property type="protein sequence ID" value="KAJ0179901.1"/>
    <property type="molecule type" value="Genomic_DNA"/>
</dbReference>
<evidence type="ECO:0000313" key="1">
    <source>
        <dbReference type="EMBL" id="KAJ0179901.1"/>
    </source>
</evidence>
<accession>A0ACC1D7U5</accession>
<sequence>MRVFLAICLSLTAALAADTVQYTPFTLRPTIAPVYSRLRNNAGSYDPGKYDPGKYDPGRYNPSADNSGRYIPDNSGAYNGDRGDRGAAGGFYTGSGTYGGPGGPGGPGSGYTGDNIPAGKYKPDGGGVYGGDRGDRGSPGGFYTPEANSGVGAAVQSSKPTVVFPVIPKATAAPVYVSNVLPASRVSPGNYDYKFGLIRYDNDVLPDGYHYLYETENKILAEEAGKVERIDNENDGIRVKGFYEFVAPDGITYRVDYTADENGFIPSGAHLPK</sequence>
<evidence type="ECO:0000313" key="2">
    <source>
        <dbReference type="Proteomes" id="UP000824533"/>
    </source>
</evidence>
<reference evidence="1 2" key="1">
    <citation type="journal article" date="2021" name="Front. Genet.">
        <title>Chromosome-Level Genome Assembly Reveals Significant Gene Expansion in the Toll and IMD Signaling Pathways of Dendrolimus kikuchii.</title>
        <authorList>
            <person name="Zhou J."/>
            <person name="Wu P."/>
            <person name="Xiong Z."/>
            <person name="Liu N."/>
            <person name="Zhao N."/>
            <person name="Ji M."/>
            <person name="Qiu Y."/>
            <person name="Yang B."/>
        </authorList>
    </citation>
    <scope>NUCLEOTIDE SEQUENCE [LARGE SCALE GENOMIC DNA]</scope>
    <source>
        <strain evidence="1">Ann1</strain>
    </source>
</reference>
<name>A0ACC1D7U5_9NEOP</name>
<keyword evidence="2" id="KW-1185">Reference proteome</keyword>
<dbReference type="Proteomes" id="UP000824533">
    <property type="component" value="Linkage Group LG07"/>
</dbReference>
<proteinExistence type="predicted"/>
<organism evidence="1 2">
    <name type="scientific">Dendrolimus kikuchii</name>
    <dbReference type="NCBI Taxonomy" id="765133"/>
    <lineage>
        <taxon>Eukaryota</taxon>
        <taxon>Metazoa</taxon>
        <taxon>Ecdysozoa</taxon>
        <taxon>Arthropoda</taxon>
        <taxon>Hexapoda</taxon>
        <taxon>Insecta</taxon>
        <taxon>Pterygota</taxon>
        <taxon>Neoptera</taxon>
        <taxon>Endopterygota</taxon>
        <taxon>Lepidoptera</taxon>
        <taxon>Glossata</taxon>
        <taxon>Ditrysia</taxon>
        <taxon>Bombycoidea</taxon>
        <taxon>Lasiocampidae</taxon>
        <taxon>Dendrolimus</taxon>
    </lineage>
</organism>
<gene>
    <name evidence="1" type="ORF">K1T71_004492</name>
</gene>
<comment type="caution">
    <text evidence="1">The sequence shown here is derived from an EMBL/GenBank/DDBJ whole genome shotgun (WGS) entry which is preliminary data.</text>
</comment>
<protein>
    <submittedName>
        <fullName evidence="1">Uncharacterized protein</fullName>
    </submittedName>
</protein>